<evidence type="ECO:0000259" key="1">
    <source>
        <dbReference type="Pfam" id="PF01571"/>
    </source>
</evidence>
<organism evidence="2 3">
    <name type="scientific">Niveibacterium umoris</name>
    <dbReference type="NCBI Taxonomy" id="1193620"/>
    <lineage>
        <taxon>Bacteria</taxon>
        <taxon>Pseudomonadati</taxon>
        <taxon>Pseudomonadota</taxon>
        <taxon>Betaproteobacteria</taxon>
        <taxon>Rhodocyclales</taxon>
        <taxon>Rhodocyclaceae</taxon>
        <taxon>Niveibacterium</taxon>
    </lineage>
</organism>
<dbReference type="Pfam" id="PF01571">
    <property type="entry name" value="GCV_T"/>
    <property type="match status" value="1"/>
</dbReference>
<gene>
    <name evidence="2" type="ORF">GGR36_000804</name>
</gene>
<dbReference type="Proteomes" id="UP000561045">
    <property type="component" value="Unassembled WGS sequence"/>
</dbReference>
<dbReference type="SUPFAM" id="SSF103025">
    <property type="entry name" value="Folate-binding domain"/>
    <property type="match status" value="1"/>
</dbReference>
<dbReference type="Gene3D" id="2.40.30.160">
    <property type="match status" value="1"/>
</dbReference>
<accession>A0A840BKT2</accession>
<dbReference type="InterPro" id="IPR006222">
    <property type="entry name" value="GCVT_N"/>
</dbReference>
<dbReference type="RefSeq" id="WP_183632115.1">
    <property type="nucleotide sequence ID" value="NZ_BAABLE010000011.1"/>
</dbReference>
<reference evidence="2 3" key="1">
    <citation type="submission" date="2020-08" db="EMBL/GenBank/DDBJ databases">
        <title>Genomic Encyclopedia of Type Strains, Phase IV (KMG-IV): sequencing the most valuable type-strain genomes for metagenomic binning, comparative biology and taxonomic classification.</title>
        <authorList>
            <person name="Goeker M."/>
        </authorList>
    </citation>
    <scope>NUCLEOTIDE SEQUENCE [LARGE SCALE GENOMIC DNA]</scope>
    <source>
        <strain evidence="2 3">DSM 106739</strain>
    </source>
</reference>
<keyword evidence="3" id="KW-1185">Reference proteome</keyword>
<protein>
    <recommendedName>
        <fullName evidence="1">GCVT N-terminal domain-containing protein</fullName>
    </recommendedName>
</protein>
<dbReference type="EMBL" id="JACIET010000001">
    <property type="protein sequence ID" value="MBB4011496.1"/>
    <property type="molecule type" value="Genomic_DNA"/>
</dbReference>
<dbReference type="InterPro" id="IPR029043">
    <property type="entry name" value="GcvT/YgfZ_C"/>
</dbReference>
<dbReference type="InterPro" id="IPR017703">
    <property type="entry name" value="YgfZ/GCV_T_CS"/>
</dbReference>
<dbReference type="PANTHER" id="PTHR22602">
    <property type="entry name" value="TRANSFERASE CAF17, MITOCHONDRIAL-RELATED"/>
    <property type="match status" value="1"/>
</dbReference>
<dbReference type="SUPFAM" id="SSF101790">
    <property type="entry name" value="Aminomethyltransferase beta-barrel domain"/>
    <property type="match status" value="1"/>
</dbReference>
<dbReference type="NCBIfam" id="TIGR03317">
    <property type="entry name" value="ygfZ_signature"/>
    <property type="match status" value="1"/>
</dbReference>
<dbReference type="PANTHER" id="PTHR22602:SF0">
    <property type="entry name" value="TRANSFERASE CAF17, MITOCHONDRIAL-RELATED"/>
    <property type="match status" value="1"/>
</dbReference>
<dbReference type="GO" id="GO:0016226">
    <property type="term" value="P:iron-sulfur cluster assembly"/>
    <property type="evidence" value="ECO:0007669"/>
    <property type="project" value="TreeGrafter"/>
</dbReference>
<dbReference type="InterPro" id="IPR045179">
    <property type="entry name" value="YgfZ/GcvT"/>
</dbReference>
<proteinExistence type="predicted"/>
<evidence type="ECO:0000313" key="3">
    <source>
        <dbReference type="Proteomes" id="UP000561045"/>
    </source>
</evidence>
<dbReference type="Gene3D" id="3.30.70.1630">
    <property type="match status" value="1"/>
</dbReference>
<name>A0A840BKT2_9RHOO</name>
<comment type="caution">
    <text evidence="2">The sequence shown here is derived from an EMBL/GenBank/DDBJ whole genome shotgun (WGS) entry which is preliminary data.</text>
</comment>
<sequence length="346" mass="36681">MQSPWLLHLDQIGARFAEGGSGSVSFGDDARAETTRAANGTIVVPLTHLATLRASGEDASAFLHNLFSNDIKKLELHGAQWNSFNSPKGRMLASFLVWRDGNDYMLQLSADLLAAMHKKLGMYVLRSKVRLSDTTPDLAAIGLAGPAVATALDAAGLTLPPEAMSATQGAIQVVRVDPARVQVIAPIAQAADLWKKFAAAGAVPAGTAAWRCLDIRAGIPVITQSTQDEFVAQMLNFELIGGVSFQKGCYPGQEIVARTQYLGKLKKRMFLAHAETALAPAAGQDLYAPDFGDQSCGKIVQVAPAPGGGFDLLAVVQLSSRDADQVRIGSPDGDIIRFLPLPYTVS</sequence>
<dbReference type="AlphaFoldDB" id="A0A840BKT2"/>
<feature type="domain" description="GCVT N-terminal" evidence="1">
    <location>
        <begin position="29"/>
        <end position="232"/>
    </location>
</feature>
<dbReference type="Gene3D" id="3.30.70.1400">
    <property type="entry name" value="Aminomethyltransferase beta-barrel domains"/>
    <property type="match status" value="1"/>
</dbReference>
<evidence type="ECO:0000313" key="2">
    <source>
        <dbReference type="EMBL" id="MBB4011496.1"/>
    </source>
</evidence>
<dbReference type="PIRSF" id="PIRSF006487">
    <property type="entry name" value="GcvT"/>
    <property type="match status" value="1"/>
</dbReference>